<comment type="catalytic activity">
    <reaction evidence="1">
        <text>O-phospho-L-threonyl-[protein] + H2O = L-threonyl-[protein] + phosphate</text>
        <dbReference type="Rhea" id="RHEA:47004"/>
        <dbReference type="Rhea" id="RHEA-COMP:11060"/>
        <dbReference type="Rhea" id="RHEA-COMP:11605"/>
        <dbReference type="ChEBI" id="CHEBI:15377"/>
        <dbReference type="ChEBI" id="CHEBI:30013"/>
        <dbReference type="ChEBI" id="CHEBI:43474"/>
        <dbReference type="ChEBI" id="CHEBI:61977"/>
        <dbReference type="EC" id="3.1.3.16"/>
    </reaction>
</comment>
<dbReference type="EMBL" id="MLAK01000687">
    <property type="protein sequence ID" value="OHT07751.1"/>
    <property type="molecule type" value="Genomic_DNA"/>
</dbReference>
<proteinExistence type="inferred from homology"/>
<dbReference type="AlphaFoldDB" id="A0A1J4K8L7"/>
<dbReference type="RefSeq" id="XP_068360887.1">
    <property type="nucleotide sequence ID" value="XM_068503457.1"/>
</dbReference>
<dbReference type="Pfam" id="PF00149">
    <property type="entry name" value="Metallophos"/>
    <property type="match status" value="1"/>
</dbReference>
<dbReference type="EC" id="3.1.3.16" evidence="1"/>
<dbReference type="Gene3D" id="3.60.21.10">
    <property type="match status" value="1"/>
</dbReference>
<evidence type="ECO:0000256" key="1">
    <source>
        <dbReference type="RuleBase" id="RU004273"/>
    </source>
</evidence>
<feature type="compositionally biased region" description="Polar residues" evidence="2">
    <location>
        <begin position="396"/>
        <end position="426"/>
    </location>
</feature>
<feature type="domain" description="Serine/threonine specific protein phosphatases" evidence="3">
    <location>
        <begin position="157"/>
        <end position="162"/>
    </location>
</feature>
<evidence type="ECO:0000313" key="5">
    <source>
        <dbReference type="Proteomes" id="UP000179807"/>
    </source>
</evidence>
<dbReference type="InterPro" id="IPR029052">
    <property type="entry name" value="Metallo-depent_PP-like"/>
</dbReference>
<dbReference type="GO" id="GO:0005634">
    <property type="term" value="C:nucleus"/>
    <property type="evidence" value="ECO:0007669"/>
    <property type="project" value="TreeGrafter"/>
</dbReference>
<sequence>MIKSFEIFNPVYRKFLIFFSMDVCGKKEQQPSCAKEVIHAYNQLINQDVNAIQPEDIGTTLPIPFFPQQTLMSLCNEAILALSQSEALVCLRAPIYVVGDLHGNIFDLIRILQHANPPPFSRFLFLGDYVDRGHYSIEVITLLLALYLNYPGYIILLRGNHEFPSVNSVYGFKDQVMNVYDSVELYDQFNDVFSYLPIAATINNEIFCVHGGLSPNLKSLNDFDSFPRPLLNYDSSVISDLVWSDPSDGVAEYVQSQRGTGLYFGAVALQNFFAATNMKKIIRAHQCVQLGVQRFHNDDLYTVFSCSNYVESSNNRCGLLFISPNCEVQPFSLPPGFYIERDKALISRYEYRAGGSNRKVQGSMSISLSMQELVFKGSMKGRKCPALRSALTLSHSKGSIPTSGSGVGTSLMSHLTGGQQGSNLQQRAAAGSLPPLMSTLTG</sequence>
<dbReference type="PANTHER" id="PTHR11668:SF494">
    <property type="entry name" value="PROTEIN PHOSPHATASE, PUTATIVE-RELATED"/>
    <property type="match status" value="1"/>
</dbReference>
<dbReference type="PRINTS" id="PR00114">
    <property type="entry name" value="STPHPHTASE"/>
</dbReference>
<organism evidence="4 5">
    <name type="scientific">Tritrichomonas foetus</name>
    <dbReference type="NCBI Taxonomy" id="1144522"/>
    <lineage>
        <taxon>Eukaryota</taxon>
        <taxon>Metamonada</taxon>
        <taxon>Parabasalia</taxon>
        <taxon>Tritrichomonadida</taxon>
        <taxon>Tritrichomonadidae</taxon>
        <taxon>Tritrichomonas</taxon>
    </lineage>
</organism>
<reference evidence="4" key="1">
    <citation type="submission" date="2016-10" db="EMBL/GenBank/DDBJ databases">
        <authorList>
            <person name="Benchimol M."/>
            <person name="Almeida L.G."/>
            <person name="Vasconcelos A.T."/>
            <person name="Perreira-Neves A."/>
            <person name="Rosa I.A."/>
            <person name="Tasca T."/>
            <person name="Bogo M.R."/>
            <person name="de Souza W."/>
        </authorList>
    </citation>
    <scope>NUCLEOTIDE SEQUENCE [LARGE SCALE GENOMIC DNA]</scope>
    <source>
        <strain evidence="4">K</strain>
    </source>
</reference>
<dbReference type="GO" id="GO:0005737">
    <property type="term" value="C:cytoplasm"/>
    <property type="evidence" value="ECO:0007669"/>
    <property type="project" value="TreeGrafter"/>
</dbReference>
<protein>
    <recommendedName>
        <fullName evidence="1">Serine/threonine-protein phosphatase</fullName>
        <ecNumber evidence="1">3.1.3.16</ecNumber>
    </recommendedName>
</protein>
<dbReference type="GO" id="GO:0004722">
    <property type="term" value="F:protein serine/threonine phosphatase activity"/>
    <property type="evidence" value="ECO:0007669"/>
    <property type="project" value="UniProtKB-EC"/>
</dbReference>
<comment type="caution">
    <text evidence="4">The sequence shown here is derived from an EMBL/GenBank/DDBJ whole genome shotgun (WGS) entry which is preliminary data.</text>
</comment>
<accession>A0A1J4K8L7</accession>
<dbReference type="PANTHER" id="PTHR11668">
    <property type="entry name" value="SERINE/THREONINE PROTEIN PHOSPHATASE"/>
    <property type="match status" value="1"/>
</dbReference>
<keyword evidence="1" id="KW-0378">Hydrolase</keyword>
<keyword evidence="5" id="KW-1185">Reference proteome</keyword>
<dbReference type="FunFam" id="3.60.21.10:FF:000097">
    <property type="entry name" value="Serine/threonine-protein phosphatase"/>
    <property type="match status" value="1"/>
</dbReference>
<dbReference type="SUPFAM" id="SSF56300">
    <property type="entry name" value="Metallo-dependent phosphatases"/>
    <property type="match status" value="1"/>
</dbReference>
<evidence type="ECO:0000259" key="3">
    <source>
        <dbReference type="PROSITE" id="PS00125"/>
    </source>
</evidence>
<comment type="similarity">
    <text evidence="1">Belongs to the PPP phosphatase family.</text>
</comment>
<feature type="region of interest" description="Disordered" evidence="2">
    <location>
        <begin position="396"/>
        <end position="442"/>
    </location>
</feature>
<dbReference type="Proteomes" id="UP000179807">
    <property type="component" value="Unassembled WGS sequence"/>
</dbReference>
<evidence type="ECO:0000256" key="2">
    <source>
        <dbReference type="SAM" id="MobiDB-lite"/>
    </source>
</evidence>
<gene>
    <name evidence="4" type="ORF">TRFO_23931</name>
</gene>
<dbReference type="InterPro" id="IPR004843">
    <property type="entry name" value="Calcineurin-like_PHP"/>
</dbReference>
<dbReference type="VEuPathDB" id="TrichDB:TRFO_23931"/>
<dbReference type="PROSITE" id="PS00125">
    <property type="entry name" value="SER_THR_PHOSPHATASE"/>
    <property type="match status" value="1"/>
</dbReference>
<dbReference type="InterPro" id="IPR006186">
    <property type="entry name" value="Ser/Thr-sp_prot-phosphatase"/>
</dbReference>
<evidence type="ECO:0000313" key="4">
    <source>
        <dbReference type="EMBL" id="OHT07751.1"/>
    </source>
</evidence>
<dbReference type="SMART" id="SM00156">
    <property type="entry name" value="PP2Ac"/>
    <property type="match status" value="1"/>
</dbReference>
<dbReference type="InterPro" id="IPR050341">
    <property type="entry name" value="PP1_catalytic_subunit"/>
</dbReference>
<dbReference type="GeneID" id="94838161"/>
<name>A0A1J4K8L7_9EUKA</name>